<proteinExistence type="predicted"/>
<protein>
    <recommendedName>
        <fullName evidence="3">Gamma-glutamyltransferase</fullName>
    </recommendedName>
</protein>
<dbReference type="InterPro" id="IPR052896">
    <property type="entry name" value="GGT-like_enzyme"/>
</dbReference>
<dbReference type="AlphaFoldDB" id="A0A9P8TC28"/>
<dbReference type="Pfam" id="PF01019">
    <property type="entry name" value="G_glu_transpept"/>
    <property type="match status" value="1"/>
</dbReference>
<comment type="caution">
    <text evidence="1">The sequence shown here is derived from an EMBL/GenBank/DDBJ whole genome shotgun (WGS) entry which is preliminary data.</text>
</comment>
<sequence>MPDSKFSSRRSTVYSTKGIVSSTQPLANAAGIKILDKGGNAIDAAVAVAAALGVTETASTDLGGDAFLIYYDNKTKRVSGLNGSGRSAFKLNLEDIKRTHPQDIIDNRLSTESVFSVNVPGAVAAWETAIERWGSGNISFYDALQPAINLAENGYPISEISAHLYQISESKLKSINSIKGEEFLNDDLAKFLPNEGAKAPVAGQLIKNEYLANTLKLLAEKGSIAFYEGEIAQSIVDEVQSRGGALSLQDLRLHSSTTVFPISYEFLGKKLWEIPPNGSGIIALLTLGLIKALAEKHDIRLEDLEHNSVEYLHVIIETLKLSFKDSEEYVHDQEHLLEEFGIRSSETIAKLLDPKSGYFEERSQQFSAYRALNNDDLKVGELPDSTFKSDTVYFTVSDSDGNAVSFVNSVFHRFGTGILVPKRGFFLQNRGANFSLNENSKNFIKGGKRPYHTIIPGLITTPLGDGKEELYASYGIQGGFNQPQAHVQVFLNLLLFGYNPQEAIDAPRISLAPHPKLAHTDKGYGSNGPISRSITVVNIEEGIDPEVVKGLEKLGHSVKVVKGLNRKVFGRGQIIKKESQEPLIYSAGSDQRGDGAAVAFI</sequence>
<evidence type="ECO:0008006" key="3">
    <source>
        <dbReference type="Google" id="ProtNLM"/>
    </source>
</evidence>
<dbReference type="SUPFAM" id="SSF56235">
    <property type="entry name" value="N-terminal nucleophile aminohydrolases (Ntn hydrolases)"/>
    <property type="match status" value="1"/>
</dbReference>
<name>A0A9P8TC28_9ASCO</name>
<organism evidence="1 2">
    <name type="scientific">Wickerhamomyces mucosus</name>
    <dbReference type="NCBI Taxonomy" id="1378264"/>
    <lineage>
        <taxon>Eukaryota</taxon>
        <taxon>Fungi</taxon>
        <taxon>Dikarya</taxon>
        <taxon>Ascomycota</taxon>
        <taxon>Saccharomycotina</taxon>
        <taxon>Saccharomycetes</taxon>
        <taxon>Phaffomycetales</taxon>
        <taxon>Wickerhamomycetaceae</taxon>
        <taxon>Wickerhamomyces</taxon>
    </lineage>
</organism>
<dbReference type="InterPro" id="IPR043138">
    <property type="entry name" value="GGT_lsub"/>
</dbReference>
<reference evidence="1" key="2">
    <citation type="submission" date="2021-01" db="EMBL/GenBank/DDBJ databases">
        <authorList>
            <person name="Schikora-Tamarit M.A."/>
        </authorList>
    </citation>
    <scope>NUCLEOTIDE SEQUENCE</scope>
    <source>
        <strain evidence="1">CBS6341</strain>
    </source>
</reference>
<dbReference type="PANTHER" id="PTHR43881:SF1">
    <property type="entry name" value="GAMMA-GLUTAMYLTRANSPEPTIDASE (AFU_ORTHOLOGUE AFUA_4G13580)"/>
    <property type="match status" value="1"/>
</dbReference>
<keyword evidence="2" id="KW-1185">Reference proteome</keyword>
<dbReference type="EMBL" id="JAEUBF010000949">
    <property type="protein sequence ID" value="KAH3673651.1"/>
    <property type="molecule type" value="Genomic_DNA"/>
</dbReference>
<evidence type="ECO:0000313" key="1">
    <source>
        <dbReference type="EMBL" id="KAH3673651.1"/>
    </source>
</evidence>
<dbReference type="PRINTS" id="PR01210">
    <property type="entry name" value="GGTRANSPTASE"/>
</dbReference>
<dbReference type="Gene3D" id="3.60.20.40">
    <property type="match status" value="1"/>
</dbReference>
<evidence type="ECO:0000313" key="2">
    <source>
        <dbReference type="Proteomes" id="UP000769528"/>
    </source>
</evidence>
<gene>
    <name evidence="1" type="ORF">WICMUC_003554</name>
</gene>
<dbReference type="OrthoDB" id="2015213at2759"/>
<accession>A0A9P8TC28</accession>
<dbReference type="PANTHER" id="PTHR43881">
    <property type="entry name" value="GAMMA-GLUTAMYLTRANSPEPTIDASE (AFU_ORTHOLOGUE AFUA_4G13580)"/>
    <property type="match status" value="1"/>
</dbReference>
<dbReference type="Gene3D" id="1.10.246.130">
    <property type="match status" value="1"/>
</dbReference>
<dbReference type="InterPro" id="IPR029055">
    <property type="entry name" value="Ntn_hydrolases_N"/>
</dbReference>
<dbReference type="InterPro" id="IPR043137">
    <property type="entry name" value="GGT_ssub_C"/>
</dbReference>
<dbReference type="Proteomes" id="UP000769528">
    <property type="component" value="Unassembled WGS sequence"/>
</dbReference>
<reference evidence="1" key="1">
    <citation type="journal article" date="2021" name="Open Biol.">
        <title>Shared evolutionary footprints suggest mitochondrial oxidative damage underlies multiple complex I losses in fungi.</title>
        <authorList>
            <person name="Schikora-Tamarit M.A."/>
            <person name="Marcet-Houben M."/>
            <person name="Nosek J."/>
            <person name="Gabaldon T."/>
        </authorList>
    </citation>
    <scope>NUCLEOTIDE SEQUENCE</scope>
    <source>
        <strain evidence="1">CBS6341</strain>
    </source>
</reference>